<dbReference type="EMBL" id="RCSX01000002">
    <property type="protein sequence ID" value="KAF7939015.1"/>
    <property type="molecule type" value="Genomic_DNA"/>
</dbReference>
<evidence type="ECO:0000313" key="3">
    <source>
        <dbReference type="Proteomes" id="UP000783213"/>
    </source>
</evidence>
<keyword evidence="3" id="KW-1185">Reference proteome</keyword>
<name>A0ABQ7J190_9HELO</name>
<keyword evidence="1" id="KW-0175">Coiled coil</keyword>
<accession>A0ABQ7J190</accession>
<protein>
    <submittedName>
        <fullName evidence="2">Uncharacterized protein</fullName>
    </submittedName>
</protein>
<gene>
    <name evidence="2" type="ORF">EAE98_001351</name>
</gene>
<dbReference type="RefSeq" id="XP_038815236.1">
    <property type="nucleotide sequence ID" value="XM_038948970.1"/>
</dbReference>
<feature type="coiled-coil region" evidence="1">
    <location>
        <begin position="19"/>
        <end position="46"/>
    </location>
</feature>
<evidence type="ECO:0000313" key="2">
    <source>
        <dbReference type="EMBL" id="KAF7939015.1"/>
    </source>
</evidence>
<reference evidence="2 3" key="1">
    <citation type="journal article" date="2020" name="Genome Biol. Evol.">
        <title>Comparative genomics of Sclerotiniaceae.</title>
        <authorList>
            <person name="Valero Jimenez C.A."/>
            <person name="Steentjes M."/>
            <person name="Scholten O.E."/>
            <person name="Van Kan J.A.L."/>
        </authorList>
    </citation>
    <scope>NUCLEOTIDE SEQUENCE [LARGE SCALE GENOMIC DNA]</scope>
    <source>
        <strain evidence="2 3">B1</strain>
    </source>
</reference>
<comment type="caution">
    <text evidence="2">The sequence shown here is derived from an EMBL/GenBank/DDBJ whole genome shotgun (WGS) entry which is preliminary data.</text>
</comment>
<dbReference type="GeneID" id="62228125"/>
<dbReference type="Proteomes" id="UP000783213">
    <property type="component" value="Unassembled WGS sequence"/>
</dbReference>
<sequence length="224" mass="25882">MGNKNYRGRATQIPAFKKYTEAKLAAEKTREEAQQLAEQNQKLAIAYELHTQQVEDEQYAQDFDYSTLPQHWALQVKKDSGTPKLFIQIDIIHPNRTAKEVDFLRILPEYAQMIKNVEILLIAPAFHSSVDVYNLRIKNMIKTIDILNNFNLENLHFIISVNRPDNFQQMKLAAACFGLKFDNWTMGTALFGDQQKEINVGRRISIARRLAGVYKSEFLTQDNT</sequence>
<evidence type="ECO:0000256" key="1">
    <source>
        <dbReference type="SAM" id="Coils"/>
    </source>
</evidence>
<proteinExistence type="predicted"/>
<organism evidence="2 3">
    <name type="scientific">Botrytis deweyae</name>
    <dbReference type="NCBI Taxonomy" id="2478750"/>
    <lineage>
        <taxon>Eukaryota</taxon>
        <taxon>Fungi</taxon>
        <taxon>Dikarya</taxon>
        <taxon>Ascomycota</taxon>
        <taxon>Pezizomycotina</taxon>
        <taxon>Leotiomycetes</taxon>
        <taxon>Helotiales</taxon>
        <taxon>Sclerotiniaceae</taxon>
        <taxon>Botrytis</taxon>
    </lineage>
</organism>